<evidence type="ECO:0000256" key="5">
    <source>
        <dbReference type="ARBA" id="ARBA00022692"/>
    </source>
</evidence>
<evidence type="ECO:0008006" key="11">
    <source>
        <dbReference type="Google" id="ProtNLM"/>
    </source>
</evidence>
<gene>
    <name evidence="10" type="ORF">MNBD_GAMMA16-597</name>
</gene>
<keyword evidence="3" id="KW-1003">Cell membrane</keyword>
<keyword evidence="8 9" id="KW-0472">Membrane</keyword>
<evidence type="ECO:0000256" key="8">
    <source>
        <dbReference type="ARBA" id="ARBA00023136"/>
    </source>
</evidence>
<evidence type="ECO:0000256" key="9">
    <source>
        <dbReference type="SAM" id="Phobius"/>
    </source>
</evidence>
<protein>
    <recommendedName>
        <fullName evidence="11">Heme exporter protein D</fullName>
    </recommendedName>
</protein>
<dbReference type="InterPro" id="IPR007078">
    <property type="entry name" value="Haem_export_protD_CcmD"/>
</dbReference>
<dbReference type="NCBIfam" id="TIGR03141">
    <property type="entry name" value="cytochro_ccmD"/>
    <property type="match status" value="1"/>
</dbReference>
<evidence type="ECO:0000256" key="7">
    <source>
        <dbReference type="ARBA" id="ARBA00022989"/>
    </source>
</evidence>
<dbReference type="Pfam" id="PF04995">
    <property type="entry name" value="CcmD"/>
    <property type="match status" value="1"/>
</dbReference>
<organism evidence="10">
    <name type="scientific">hydrothermal vent metagenome</name>
    <dbReference type="NCBI Taxonomy" id="652676"/>
    <lineage>
        <taxon>unclassified sequences</taxon>
        <taxon>metagenomes</taxon>
        <taxon>ecological metagenomes</taxon>
    </lineage>
</organism>
<keyword evidence="6" id="KW-0201">Cytochrome c-type biogenesis</keyword>
<dbReference type="GO" id="GO:0017004">
    <property type="term" value="P:cytochrome complex assembly"/>
    <property type="evidence" value="ECO:0007669"/>
    <property type="project" value="UniProtKB-KW"/>
</dbReference>
<dbReference type="AlphaFoldDB" id="A0A3B0ZL70"/>
<keyword evidence="2" id="KW-0813">Transport</keyword>
<accession>A0A3B0ZL70</accession>
<evidence type="ECO:0000256" key="6">
    <source>
        <dbReference type="ARBA" id="ARBA00022748"/>
    </source>
</evidence>
<sequence>MSIAEALDMGRYSVYVWSCYGLTLFCIVVELVWLRQHRKAVWQRVCRMVKMAKRQKNEAQT</sequence>
<dbReference type="GO" id="GO:0015886">
    <property type="term" value="P:heme transport"/>
    <property type="evidence" value="ECO:0007669"/>
    <property type="project" value="InterPro"/>
</dbReference>
<evidence type="ECO:0000256" key="2">
    <source>
        <dbReference type="ARBA" id="ARBA00022448"/>
    </source>
</evidence>
<keyword evidence="7 9" id="KW-1133">Transmembrane helix</keyword>
<evidence type="ECO:0000256" key="1">
    <source>
        <dbReference type="ARBA" id="ARBA00004377"/>
    </source>
</evidence>
<keyword evidence="4" id="KW-0997">Cell inner membrane</keyword>
<comment type="subcellular location">
    <subcellularLocation>
        <location evidence="1">Cell inner membrane</location>
        <topology evidence="1">Single-pass membrane protein</topology>
    </subcellularLocation>
</comment>
<reference evidence="10" key="1">
    <citation type="submission" date="2018-06" db="EMBL/GenBank/DDBJ databases">
        <authorList>
            <person name="Zhirakovskaya E."/>
        </authorList>
    </citation>
    <scope>NUCLEOTIDE SEQUENCE</scope>
</reference>
<evidence type="ECO:0000256" key="3">
    <source>
        <dbReference type="ARBA" id="ARBA00022475"/>
    </source>
</evidence>
<dbReference type="GO" id="GO:0005886">
    <property type="term" value="C:plasma membrane"/>
    <property type="evidence" value="ECO:0007669"/>
    <property type="project" value="UniProtKB-SubCell"/>
</dbReference>
<proteinExistence type="predicted"/>
<name>A0A3B0ZL70_9ZZZZ</name>
<feature type="transmembrane region" description="Helical" evidence="9">
    <location>
        <begin position="12"/>
        <end position="34"/>
    </location>
</feature>
<evidence type="ECO:0000313" key="10">
    <source>
        <dbReference type="EMBL" id="VAW87029.1"/>
    </source>
</evidence>
<keyword evidence="5 9" id="KW-0812">Transmembrane</keyword>
<evidence type="ECO:0000256" key="4">
    <source>
        <dbReference type="ARBA" id="ARBA00022519"/>
    </source>
</evidence>
<dbReference type="EMBL" id="UOFO01000109">
    <property type="protein sequence ID" value="VAW87029.1"/>
    <property type="molecule type" value="Genomic_DNA"/>
</dbReference>